<name>A0A2W7N199_9BACT</name>
<keyword evidence="2" id="KW-1185">Reference proteome</keyword>
<comment type="caution">
    <text evidence="1">The sequence shown here is derived from an EMBL/GenBank/DDBJ whole genome shotgun (WGS) entry which is preliminary data.</text>
</comment>
<dbReference type="InterPro" id="IPR016181">
    <property type="entry name" value="Acyl_CoA_acyltransferase"/>
</dbReference>
<accession>A0A2W7N199</accession>
<proteinExistence type="predicted"/>
<dbReference type="GO" id="GO:0016740">
    <property type="term" value="F:transferase activity"/>
    <property type="evidence" value="ECO:0007669"/>
    <property type="project" value="UniProtKB-KW"/>
</dbReference>
<dbReference type="SUPFAM" id="SSF55729">
    <property type="entry name" value="Acyl-CoA N-acyltransferases (Nat)"/>
    <property type="match status" value="1"/>
</dbReference>
<sequence>MRTEYHVEKVSAEVYNNDLFDFQYSLFCTPEWVGAMADKETQPVFFHLSRQDLVYGKMAGLAFNGKGLKGKQFYFYAGPAMRSNSDASLYCNLVKSMVQYAARHRVVKLNIKSYDQQHSFFCSDNGLRRTERCEYVYHFDEDHSLETVHKSFLKNVKKAEKVNATIVEDNSEAALKQLVELLKITYSLRNDKHEGAYVPFPYFRVNEQSLKRLLDSGLGRQYVVSAEGQVHCVNFLLIRDGKIFGLIIGSDQFAYDHGFHQFVKHSLINKFGDSARYYNLASADPGSGLANFRVSMGFKEHQVYGAYSNFLVYPHKILNPIIHATHHLNSFPLVHYMHSFTSSLLAHQEVIEH</sequence>
<gene>
    <name evidence="1" type="ORF">LX69_02654</name>
</gene>
<reference evidence="1 2" key="1">
    <citation type="submission" date="2018-06" db="EMBL/GenBank/DDBJ databases">
        <title>Genomic Encyclopedia of Archaeal and Bacterial Type Strains, Phase II (KMG-II): from individual species to whole genera.</title>
        <authorList>
            <person name="Goeker M."/>
        </authorList>
    </citation>
    <scope>NUCLEOTIDE SEQUENCE [LARGE SCALE GENOMIC DNA]</scope>
    <source>
        <strain evidence="1 2">DSM 6779</strain>
    </source>
</reference>
<dbReference type="EMBL" id="QKZK01000025">
    <property type="protein sequence ID" value="PZX13543.1"/>
    <property type="molecule type" value="Genomic_DNA"/>
</dbReference>
<dbReference type="Gene3D" id="3.40.630.30">
    <property type="match status" value="1"/>
</dbReference>
<dbReference type="RefSeq" id="WP_111446495.1">
    <property type="nucleotide sequence ID" value="NZ_QKZK01000025.1"/>
</dbReference>
<dbReference type="Proteomes" id="UP000249239">
    <property type="component" value="Unassembled WGS sequence"/>
</dbReference>
<evidence type="ECO:0000313" key="1">
    <source>
        <dbReference type="EMBL" id="PZX13543.1"/>
    </source>
</evidence>
<protein>
    <submittedName>
        <fullName evidence="1">Acetyltransferase (GNAT) family protein</fullName>
    </submittedName>
</protein>
<organism evidence="1 2">
    <name type="scientific">Breznakibacter xylanolyticus</name>
    <dbReference type="NCBI Taxonomy" id="990"/>
    <lineage>
        <taxon>Bacteria</taxon>
        <taxon>Pseudomonadati</taxon>
        <taxon>Bacteroidota</taxon>
        <taxon>Bacteroidia</taxon>
        <taxon>Marinilabiliales</taxon>
        <taxon>Marinilabiliaceae</taxon>
        <taxon>Breznakibacter</taxon>
    </lineage>
</organism>
<evidence type="ECO:0000313" key="2">
    <source>
        <dbReference type="Proteomes" id="UP000249239"/>
    </source>
</evidence>
<dbReference type="OrthoDB" id="1115321at2"/>
<keyword evidence="1" id="KW-0808">Transferase</keyword>
<dbReference type="AlphaFoldDB" id="A0A2W7N199"/>